<accession>X1SVA4</accession>
<reference evidence="1" key="1">
    <citation type="journal article" date="2014" name="Front. Microbiol.">
        <title>High frequency of phylogenetically diverse reductive dehalogenase-homologous genes in deep subseafloor sedimentary metagenomes.</title>
        <authorList>
            <person name="Kawai M."/>
            <person name="Futagami T."/>
            <person name="Toyoda A."/>
            <person name="Takaki Y."/>
            <person name="Nishi S."/>
            <person name="Hori S."/>
            <person name="Arai W."/>
            <person name="Tsubouchi T."/>
            <person name="Morono Y."/>
            <person name="Uchiyama I."/>
            <person name="Ito T."/>
            <person name="Fujiyama A."/>
            <person name="Inagaki F."/>
            <person name="Takami H."/>
        </authorList>
    </citation>
    <scope>NUCLEOTIDE SEQUENCE</scope>
    <source>
        <strain evidence="1">Expedition CK06-06</strain>
    </source>
</reference>
<organism evidence="1">
    <name type="scientific">marine sediment metagenome</name>
    <dbReference type="NCBI Taxonomy" id="412755"/>
    <lineage>
        <taxon>unclassified sequences</taxon>
        <taxon>metagenomes</taxon>
        <taxon>ecological metagenomes</taxon>
    </lineage>
</organism>
<proteinExistence type="predicted"/>
<dbReference type="EMBL" id="BARW01010683">
    <property type="protein sequence ID" value="GAI79285.1"/>
    <property type="molecule type" value="Genomic_DNA"/>
</dbReference>
<sequence length="144" mass="15601">MIFGADARNYSIIGALLADGPITPVKGEIHTIRCTTTLTGVAGAWASGNITFSQDLPVGRYRLVGASIVLPLTYGLFRFIPVGGRWRPGAIMKQSNGSGEPDIFRNGNLGTWLEFDQLTPPRLEVLETEAVNNPVLYLDLIKIS</sequence>
<evidence type="ECO:0000313" key="1">
    <source>
        <dbReference type="EMBL" id="GAI79285.1"/>
    </source>
</evidence>
<gene>
    <name evidence="1" type="ORF">S12H4_20931</name>
</gene>
<name>X1SVA4_9ZZZZ</name>
<comment type="caution">
    <text evidence="1">The sequence shown here is derived from an EMBL/GenBank/DDBJ whole genome shotgun (WGS) entry which is preliminary data.</text>
</comment>
<dbReference type="AlphaFoldDB" id="X1SVA4"/>
<protein>
    <submittedName>
        <fullName evidence="1">Uncharacterized protein</fullName>
    </submittedName>
</protein>